<dbReference type="Pfam" id="PF00152">
    <property type="entry name" value="tRNA-synt_2"/>
    <property type="match status" value="1"/>
</dbReference>
<keyword evidence="1" id="KW-0436">Ligase</keyword>
<keyword evidence="2" id="KW-0547">Nucleotide-binding</keyword>
<dbReference type="SUPFAM" id="SSF55681">
    <property type="entry name" value="Class II aaRS and biotin synthetases"/>
    <property type="match status" value="1"/>
</dbReference>
<organism evidence="5 6">
    <name type="scientific">Petromyces alliaceus</name>
    <name type="common">Aspergillus alliaceus</name>
    <dbReference type="NCBI Taxonomy" id="209559"/>
    <lineage>
        <taxon>Eukaryota</taxon>
        <taxon>Fungi</taxon>
        <taxon>Dikarya</taxon>
        <taxon>Ascomycota</taxon>
        <taxon>Pezizomycotina</taxon>
        <taxon>Eurotiomycetes</taxon>
        <taxon>Eurotiomycetidae</taxon>
        <taxon>Eurotiales</taxon>
        <taxon>Aspergillaceae</taxon>
        <taxon>Aspergillus</taxon>
        <taxon>Aspergillus subgen. Circumdati</taxon>
    </lineage>
</organism>
<comment type="caution">
    <text evidence="5">The sequence shown here is derived from an EMBL/GenBank/DDBJ whole genome shotgun (WGS) entry which is preliminary data.</text>
</comment>
<dbReference type="InterPro" id="IPR006195">
    <property type="entry name" value="aa-tRNA-synth_II"/>
</dbReference>
<dbReference type="EMBL" id="SPNV01000384">
    <property type="protein sequence ID" value="KAF5855784.1"/>
    <property type="molecule type" value="Genomic_DNA"/>
</dbReference>
<evidence type="ECO:0000313" key="5">
    <source>
        <dbReference type="EMBL" id="KAF5855784.1"/>
    </source>
</evidence>
<reference evidence="5 6" key="1">
    <citation type="submission" date="2019-04" db="EMBL/GenBank/DDBJ databases">
        <title>Aspergillus burnettii sp. nov., novel species from soil in southeast Queensland.</title>
        <authorList>
            <person name="Gilchrist C.L.M."/>
            <person name="Pitt J.I."/>
            <person name="Lange L."/>
            <person name="Lacey H.J."/>
            <person name="Vuong D."/>
            <person name="Midgley D.J."/>
            <person name="Greenfield P."/>
            <person name="Bradbury M."/>
            <person name="Lacey E."/>
            <person name="Busk P.K."/>
            <person name="Pilgaard B."/>
            <person name="Chooi Y.H."/>
            <person name="Piggott A.M."/>
        </authorList>
    </citation>
    <scope>NUCLEOTIDE SEQUENCE [LARGE SCALE GENOMIC DNA]</scope>
    <source>
        <strain evidence="5 6">FRR 5400</strain>
    </source>
</reference>
<dbReference type="PROSITE" id="PS50862">
    <property type="entry name" value="AA_TRNA_LIGASE_II"/>
    <property type="match status" value="1"/>
</dbReference>
<dbReference type="InterPro" id="IPR045864">
    <property type="entry name" value="aa-tRNA-synth_II/BPL/LPL"/>
</dbReference>
<dbReference type="AlphaFoldDB" id="A0A8H5ZWQ5"/>
<feature type="domain" description="Aminoacyl-transfer RNA synthetases class-II family profile" evidence="4">
    <location>
        <begin position="19"/>
        <end position="235"/>
    </location>
</feature>
<evidence type="ECO:0000313" key="6">
    <source>
        <dbReference type="Proteomes" id="UP000541154"/>
    </source>
</evidence>
<evidence type="ECO:0000259" key="4">
    <source>
        <dbReference type="PROSITE" id="PS50862"/>
    </source>
</evidence>
<keyword evidence="3" id="KW-0067">ATP-binding</keyword>
<keyword evidence="6" id="KW-1185">Reference proteome</keyword>
<protein>
    <submittedName>
        <fullName evidence="5">Lysyl-tRNA synthetase</fullName>
    </submittedName>
</protein>
<dbReference type="PANTHER" id="PTHR42918">
    <property type="entry name" value="LYSYL-TRNA SYNTHETASE"/>
    <property type="match status" value="1"/>
</dbReference>
<dbReference type="GO" id="GO:0005524">
    <property type="term" value="F:ATP binding"/>
    <property type="evidence" value="ECO:0007669"/>
    <property type="project" value="InterPro"/>
</dbReference>
<dbReference type="PANTHER" id="PTHR42918:SF9">
    <property type="entry name" value="LYSINE--TRNA LIGASE"/>
    <property type="match status" value="1"/>
</dbReference>
<dbReference type="GO" id="GO:0004824">
    <property type="term" value="F:lysine-tRNA ligase activity"/>
    <property type="evidence" value="ECO:0007669"/>
    <property type="project" value="TreeGrafter"/>
</dbReference>
<evidence type="ECO:0000256" key="2">
    <source>
        <dbReference type="ARBA" id="ARBA00022741"/>
    </source>
</evidence>
<name>A0A8H5ZWQ5_PETAA</name>
<dbReference type="InterPro" id="IPR004364">
    <property type="entry name" value="Aa-tRNA-synt_II"/>
</dbReference>
<dbReference type="GO" id="GO:0006430">
    <property type="term" value="P:lysyl-tRNA aminoacylation"/>
    <property type="evidence" value="ECO:0007669"/>
    <property type="project" value="TreeGrafter"/>
</dbReference>
<dbReference type="GO" id="GO:0005829">
    <property type="term" value="C:cytosol"/>
    <property type="evidence" value="ECO:0007669"/>
    <property type="project" value="TreeGrafter"/>
</dbReference>
<dbReference type="GO" id="GO:0000049">
    <property type="term" value="F:tRNA binding"/>
    <property type="evidence" value="ECO:0007669"/>
    <property type="project" value="TreeGrafter"/>
</dbReference>
<dbReference type="Gene3D" id="3.30.930.10">
    <property type="entry name" value="Bira Bifunctional Protein, Domain 2"/>
    <property type="match status" value="1"/>
</dbReference>
<accession>A0A8H5ZWQ5</accession>
<evidence type="ECO:0000256" key="1">
    <source>
        <dbReference type="ARBA" id="ARBA00022598"/>
    </source>
</evidence>
<evidence type="ECO:0000256" key="3">
    <source>
        <dbReference type="ARBA" id="ARBA00022840"/>
    </source>
</evidence>
<sequence length="246" mass="27630">MVAPGAGAFAFVVPWKRAFRVYEVGRQFRNESIDLTHSLEFPTGEFYQAYADYNDLMDLTEDLITSMVKYIIGGYETTYHTQAGNIYTINWKGPWKRIDMIPALEEACGEKLLTPLTNARMLDKLVGEFIEACINPTFIMGHPQIMSPPAKAHHNQPGLCGRFEAATKKLANAYTELNDANQKAQDDDEAQLIDETFCQSREYGLPPTGGWGMGIGCLTMFLTDNHSVKGVMTFPIMKTSQRTKHQ</sequence>
<proteinExistence type="predicted"/>
<gene>
    <name evidence="5" type="primary">KRS1</name>
    <name evidence="5" type="ORF">ETB97_008445</name>
</gene>
<dbReference type="Proteomes" id="UP000541154">
    <property type="component" value="Unassembled WGS sequence"/>
</dbReference>